<feature type="compositionally biased region" description="Low complexity" evidence="1">
    <location>
        <begin position="180"/>
        <end position="195"/>
    </location>
</feature>
<evidence type="ECO:0000313" key="3">
    <source>
        <dbReference type="Proteomes" id="UP001294412"/>
    </source>
</evidence>
<organism evidence="2 3">
    <name type="scientific">Fulvimarina uroteuthidis</name>
    <dbReference type="NCBI Taxonomy" id="3098149"/>
    <lineage>
        <taxon>Bacteria</taxon>
        <taxon>Pseudomonadati</taxon>
        <taxon>Pseudomonadota</taxon>
        <taxon>Alphaproteobacteria</taxon>
        <taxon>Hyphomicrobiales</taxon>
        <taxon>Aurantimonadaceae</taxon>
        <taxon>Fulvimarina</taxon>
    </lineage>
</organism>
<feature type="region of interest" description="Disordered" evidence="1">
    <location>
        <begin position="180"/>
        <end position="201"/>
    </location>
</feature>
<dbReference type="Proteomes" id="UP001294412">
    <property type="component" value="Unassembled WGS sequence"/>
</dbReference>
<evidence type="ECO:0000256" key="1">
    <source>
        <dbReference type="SAM" id="MobiDB-lite"/>
    </source>
</evidence>
<dbReference type="Pfam" id="PF17264">
    <property type="entry name" value="DUF5330"/>
    <property type="match status" value="1"/>
</dbReference>
<protein>
    <submittedName>
        <fullName evidence="2">DUF5330 domain-containing protein</fullName>
    </submittedName>
</protein>
<gene>
    <name evidence="2" type="ORF">U0C82_12605</name>
</gene>
<dbReference type="EMBL" id="JAXLPB010000004">
    <property type="protein sequence ID" value="MDY8109980.1"/>
    <property type="molecule type" value="Genomic_DNA"/>
</dbReference>
<sequence>MIRFALKSAFALGIASLFVPGLGSSDKDGAGIDLVKSFVGFQAAVEDVLGFCTRAPEACKAGSELSTFALGQMETGIGLAIDAAGPALVSSAPKPGLDTTPAPGEPHALRLAPVPDWGAIDPALLAELQAFGQAAEEAGAGEVSPEMLAAVRRAAKLATKGEIPVAPPAAPLSPRFGQEAVAATQPAGAAAVPVPRSRPGL</sequence>
<reference evidence="2 3" key="1">
    <citation type="submission" date="2023-12" db="EMBL/GenBank/DDBJ databases">
        <title>Description of Novel Strain Fulvimarina sp. 2208YS6-2-32 isolated from Uroteuthis (Photololigo) edulis.</title>
        <authorList>
            <person name="Park J.-S."/>
        </authorList>
    </citation>
    <scope>NUCLEOTIDE SEQUENCE [LARGE SCALE GENOMIC DNA]</scope>
    <source>
        <strain evidence="2 3">2208YS6-2-32</strain>
    </source>
</reference>
<dbReference type="RefSeq" id="WP_322187510.1">
    <property type="nucleotide sequence ID" value="NZ_JAXLPB010000004.1"/>
</dbReference>
<name>A0ABU5I3M7_9HYPH</name>
<keyword evidence="3" id="KW-1185">Reference proteome</keyword>
<proteinExistence type="predicted"/>
<comment type="caution">
    <text evidence="2">The sequence shown here is derived from an EMBL/GenBank/DDBJ whole genome shotgun (WGS) entry which is preliminary data.</text>
</comment>
<evidence type="ECO:0000313" key="2">
    <source>
        <dbReference type="EMBL" id="MDY8109980.1"/>
    </source>
</evidence>
<accession>A0ABU5I3M7</accession>
<dbReference type="InterPro" id="IPR035220">
    <property type="entry name" value="DUF5330"/>
</dbReference>